<reference evidence="9" key="1">
    <citation type="submission" date="2011-08" db="EMBL/GenBank/DDBJ databases">
        <authorList>
            <person name="Rombauts S."/>
        </authorList>
    </citation>
    <scope>NUCLEOTIDE SEQUENCE</scope>
    <source>
        <strain evidence="9">London</strain>
    </source>
</reference>
<evidence type="ECO:0000256" key="4">
    <source>
        <dbReference type="ARBA" id="ARBA00022989"/>
    </source>
</evidence>
<name>T1K5B6_TETUR</name>
<sequence length="104" mass="12069">MNSRNEEFLETDNRLRTDRLAEKVSQLKSFAVDIEQETKEHNRLLDDVNDDFVGLIGNVIGGKNKINRLLNSGRNNRRFLCYLSGGLTTFFIFSYYLITRSMNS</sequence>
<dbReference type="PANTHER" id="PTHR12791">
    <property type="entry name" value="GOLGI SNARE BET1-RELATED"/>
    <property type="match status" value="1"/>
</dbReference>
<dbReference type="eggNOG" id="KOG3385">
    <property type="taxonomic scope" value="Eukaryota"/>
</dbReference>
<feature type="domain" description="T-SNARE coiled-coil homology" evidence="7">
    <location>
        <begin position="7"/>
        <end position="69"/>
    </location>
</feature>
<dbReference type="InterPro" id="IPR000727">
    <property type="entry name" value="T_SNARE_dom"/>
</dbReference>
<dbReference type="HOGENOM" id="CLU_086133_2_2_1"/>
<evidence type="ECO:0000256" key="5">
    <source>
        <dbReference type="ARBA" id="ARBA00023136"/>
    </source>
</evidence>
<gene>
    <name evidence="8" type="primary">107360453</name>
</gene>
<evidence type="ECO:0000259" key="7">
    <source>
        <dbReference type="PROSITE" id="PS50192"/>
    </source>
</evidence>
<dbReference type="OrthoDB" id="6497847at2759"/>
<organism evidence="8 9">
    <name type="scientific">Tetranychus urticae</name>
    <name type="common">Two-spotted spider mite</name>
    <dbReference type="NCBI Taxonomy" id="32264"/>
    <lineage>
        <taxon>Eukaryota</taxon>
        <taxon>Metazoa</taxon>
        <taxon>Ecdysozoa</taxon>
        <taxon>Arthropoda</taxon>
        <taxon>Chelicerata</taxon>
        <taxon>Arachnida</taxon>
        <taxon>Acari</taxon>
        <taxon>Acariformes</taxon>
        <taxon>Trombidiformes</taxon>
        <taxon>Prostigmata</taxon>
        <taxon>Eleutherengona</taxon>
        <taxon>Raphignathae</taxon>
        <taxon>Tetranychoidea</taxon>
        <taxon>Tetranychidae</taxon>
        <taxon>Tetranychus</taxon>
    </lineage>
</organism>
<evidence type="ECO:0000256" key="6">
    <source>
        <dbReference type="SAM" id="Phobius"/>
    </source>
</evidence>
<proteinExistence type="predicted"/>
<dbReference type="Gene3D" id="1.20.5.110">
    <property type="match status" value="1"/>
</dbReference>
<feature type="transmembrane region" description="Helical" evidence="6">
    <location>
        <begin position="79"/>
        <end position="98"/>
    </location>
</feature>
<dbReference type="PROSITE" id="PS50192">
    <property type="entry name" value="T_SNARE"/>
    <property type="match status" value="1"/>
</dbReference>
<accession>T1K5B6</accession>
<evidence type="ECO:0000313" key="8">
    <source>
        <dbReference type="EnsemblMetazoa" id="tetur05g05690.1"/>
    </source>
</evidence>
<dbReference type="EMBL" id="CAEY01001585">
    <property type="status" value="NOT_ANNOTATED_CDS"/>
    <property type="molecule type" value="Genomic_DNA"/>
</dbReference>
<dbReference type="GO" id="GO:0005794">
    <property type="term" value="C:Golgi apparatus"/>
    <property type="evidence" value="ECO:0007669"/>
    <property type="project" value="UniProtKB-ARBA"/>
</dbReference>
<dbReference type="AlphaFoldDB" id="T1K5B6"/>
<keyword evidence="9" id="KW-1185">Reference proteome</keyword>
<dbReference type="OMA" id="RLMCYLI"/>
<dbReference type="SUPFAM" id="SSF58038">
    <property type="entry name" value="SNARE fusion complex"/>
    <property type="match status" value="1"/>
</dbReference>
<evidence type="ECO:0000256" key="1">
    <source>
        <dbReference type="ARBA" id="ARBA00004167"/>
    </source>
</evidence>
<protein>
    <recommendedName>
        <fullName evidence="7">t-SNARE coiled-coil homology domain-containing protein</fullName>
    </recommendedName>
</protein>
<reference evidence="8" key="2">
    <citation type="submission" date="2015-06" db="UniProtKB">
        <authorList>
            <consortium name="EnsemblMetazoa"/>
        </authorList>
    </citation>
    <scope>IDENTIFICATION</scope>
</reference>
<dbReference type="GO" id="GO:0016020">
    <property type="term" value="C:membrane"/>
    <property type="evidence" value="ECO:0007669"/>
    <property type="project" value="UniProtKB-SubCell"/>
</dbReference>
<evidence type="ECO:0000256" key="3">
    <source>
        <dbReference type="ARBA" id="ARBA00022692"/>
    </source>
</evidence>
<keyword evidence="5 6" id="KW-0472">Membrane</keyword>
<dbReference type="Proteomes" id="UP000015104">
    <property type="component" value="Unassembled WGS sequence"/>
</dbReference>
<evidence type="ECO:0000313" key="9">
    <source>
        <dbReference type="Proteomes" id="UP000015104"/>
    </source>
</evidence>
<dbReference type="KEGG" id="tut:107360453"/>
<dbReference type="EnsemblMetazoa" id="tetur05g05690.1">
    <property type="protein sequence ID" value="tetur05g05690.1"/>
    <property type="gene ID" value="tetur05g05690"/>
</dbReference>
<dbReference type="STRING" id="32264.T1K5B6"/>
<keyword evidence="4 6" id="KW-1133">Transmembrane helix</keyword>
<keyword evidence="2" id="KW-0813">Transport</keyword>
<comment type="subcellular location">
    <subcellularLocation>
        <location evidence="1">Membrane</location>
        <topology evidence="1">Single-pass membrane protein</topology>
    </subcellularLocation>
</comment>
<keyword evidence="3 6" id="KW-0812">Transmembrane</keyword>
<evidence type="ECO:0000256" key="2">
    <source>
        <dbReference type="ARBA" id="ARBA00022448"/>
    </source>
</evidence>